<evidence type="ECO:0000313" key="15">
    <source>
        <dbReference type="EMBL" id="MQP14143.1"/>
    </source>
</evidence>
<keyword evidence="8 9" id="KW-0066">ATP synthesis</keyword>
<comment type="function">
    <text evidence="1">Produces ATP from ADP in the presence of a proton gradient across the membrane.</text>
</comment>
<dbReference type="Pfam" id="PF02823">
    <property type="entry name" value="ATP-synt_DE_N"/>
    <property type="match status" value="1"/>
</dbReference>
<evidence type="ECO:0000313" key="12">
    <source>
        <dbReference type="EMBL" id="MCW4127240.1"/>
    </source>
</evidence>
<comment type="caution">
    <text evidence="15">The sequence shown here is derived from an EMBL/GenBank/DDBJ whole genome shotgun (WGS) entry which is preliminary data.</text>
</comment>
<reference evidence="12" key="4">
    <citation type="submission" date="2022-11" db="EMBL/GenBank/DDBJ databases">
        <title>Genomic repertoires linked with pathogenic potency of arthritogenic Prevotella copri isolated from the gut of rheumatoid arthritis patients.</title>
        <authorList>
            <person name="Nii T."/>
            <person name="Maeda Y."/>
            <person name="Motooka D."/>
            <person name="Naito M."/>
            <person name="Matsumoto Y."/>
            <person name="Ogawa T."/>
            <person name="Oguro-Igashira E."/>
            <person name="Kishikawa T."/>
            <person name="Yamashita M."/>
            <person name="Koizumi S."/>
            <person name="Kurakawa T."/>
            <person name="Okumura R."/>
            <person name="Kayama H."/>
            <person name="Murakami M."/>
            <person name="Sakaguchi T."/>
            <person name="Das B."/>
            <person name="Nakamura S."/>
            <person name="Okada Y."/>
            <person name="Kumanogoh A."/>
            <person name="Takeda K."/>
        </authorList>
    </citation>
    <scope>NUCLEOTIDE SEQUENCE</scope>
    <source>
        <strain evidence="12">F3-75</strain>
    </source>
</reference>
<evidence type="ECO:0000256" key="4">
    <source>
        <dbReference type="ARBA" id="ARBA00022448"/>
    </source>
</evidence>
<dbReference type="InterPro" id="IPR036771">
    <property type="entry name" value="ATPsynth_dsu/esu_N"/>
</dbReference>
<keyword evidence="6" id="KW-0472">Membrane</keyword>
<dbReference type="Proteomes" id="UP000477980">
    <property type="component" value="Unassembled WGS sequence"/>
</dbReference>
<evidence type="ECO:0000313" key="18">
    <source>
        <dbReference type="Proteomes" id="UP000405805"/>
    </source>
</evidence>
<dbReference type="SUPFAM" id="SSF51344">
    <property type="entry name" value="Epsilon subunit of F1F0-ATP synthase N-terminal domain"/>
    <property type="match status" value="1"/>
</dbReference>
<dbReference type="InterPro" id="IPR001469">
    <property type="entry name" value="ATP_synth_F1_dsu/esu"/>
</dbReference>
<evidence type="ECO:0000313" key="19">
    <source>
        <dbReference type="Proteomes" id="UP000442105"/>
    </source>
</evidence>
<dbReference type="CDD" id="cd12152">
    <property type="entry name" value="F1-ATPase_delta"/>
    <property type="match status" value="1"/>
</dbReference>
<feature type="domain" description="ATP synthase F1 complex delta/epsilon subunit N-terminal" evidence="10">
    <location>
        <begin position="2"/>
        <end position="78"/>
    </location>
</feature>
<dbReference type="EMBL" id="VZCW01000078">
    <property type="protein sequence ID" value="MQN11962.1"/>
    <property type="molecule type" value="Genomic_DNA"/>
</dbReference>
<evidence type="ECO:0000313" key="20">
    <source>
        <dbReference type="Proteomes" id="UP000477980"/>
    </source>
</evidence>
<evidence type="ECO:0000313" key="11">
    <source>
        <dbReference type="EMBL" id="MCP9565663.1"/>
    </source>
</evidence>
<evidence type="ECO:0000313" key="13">
    <source>
        <dbReference type="EMBL" id="MQN11962.1"/>
    </source>
</evidence>
<reference evidence="11" key="3">
    <citation type="submission" date="2022-07" db="EMBL/GenBank/DDBJ databases">
        <title>Prevotella copri.</title>
        <authorList>
            <person name="Yang C."/>
        </authorList>
    </citation>
    <scope>NUCLEOTIDE SEQUENCE</scope>
    <source>
        <strain evidence="11">HF2107</strain>
    </source>
</reference>
<dbReference type="InterPro" id="IPR020546">
    <property type="entry name" value="ATP_synth_F1_dsu/esu_N"/>
</dbReference>
<dbReference type="EMBL" id="JANDWZ010000044">
    <property type="protein sequence ID" value="MCP9565663.1"/>
    <property type="molecule type" value="Genomic_DNA"/>
</dbReference>
<dbReference type="Proteomes" id="UP000405805">
    <property type="component" value="Unassembled WGS sequence"/>
</dbReference>
<protein>
    <submittedName>
        <fullName evidence="15">ATP synthase F1 subunit epsilon</fullName>
    </submittedName>
</protein>
<proteinExistence type="inferred from homology"/>
<evidence type="ECO:0000313" key="17">
    <source>
        <dbReference type="Proteomes" id="UP000215155"/>
    </source>
</evidence>
<evidence type="ECO:0000256" key="2">
    <source>
        <dbReference type="ARBA" id="ARBA00004184"/>
    </source>
</evidence>
<evidence type="ECO:0000256" key="1">
    <source>
        <dbReference type="ARBA" id="ARBA00003543"/>
    </source>
</evidence>
<dbReference type="EMBL" id="VZBP01000006">
    <property type="protein sequence ID" value="MQO08191.1"/>
    <property type="molecule type" value="Genomic_DNA"/>
</dbReference>
<keyword evidence="7 9" id="KW-0139">CF(1)</keyword>
<accession>A0A229I8K4</accession>
<reference evidence="16 17" key="1">
    <citation type="submission" date="2017-07" db="EMBL/GenBank/DDBJ databases">
        <title>Draft genome sequence of Prevotella copri isolated from the gut of healthy adult Indian.</title>
        <authorList>
            <person name="Das B."/>
            <person name="Bag S."/>
            <person name="Ghosh T.S."/>
        </authorList>
    </citation>
    <scope>NUCLEOTIDE SEQUENCE [LARGE SCALE GENOMIC DNA]</scope>
    <source>
        <strain evidence="16 17">Indica</strain>
    </source>
</reference>
<sequence>MLQLKIVSPEKVVFQGEVESVLVPGTLGSFEILKDHAPIISSLEVGKVEYTTREGKQAMNIKGGFVECKKNEVSLCVEV</sequence>
<dbReference type="AlphaFoldDB" id="A0A229I8K4"/>
<comment type="subunit">
    <text evidence="9">F-type ATPases have 2 components, CF(1) - the catalytic core - and CF(0) - the membrane proton channel. CF(1) has five subunits: alpha(3), beta(3), gamma(1), delta(1), epsilon(1). CF(0) has three main subunits: a, b and c.</text>
</comment>
<evidence type="ECO:0000256" key="3">
    <source>
        <dbReference type="ARBA" id="ARBA00005712"/>
    </source>
</evidence>
<evidence type="ECO:0000259" key="10">
    <source>
        <dbReference type="Pfam" id="PF02823"/>
    </source>
</evidence>
<evidence type="ECO:0000256" key="8">
    <source>
        <dbReference type="ARBA" id="ARBA00023310"/>
    </source>
</evidence>
<dbReference type="Proteomes" id="UP000442105">
    <property type="component" value="Unassembled WGS sequence"/>
</dbReference>
<dbReference type="RefSeq" id="WP_089543455.1">
    <property type="nucleotide sequence ID" value="NZ_CABOGV010000020.1"/>
</dbReference>
<dbReference type="GO" id="GO:0012505">
    <property type="term" value="C:endomembrane system"/>
    <property type="evidence" value="ECO:0007669"/>
    <property type="project" value="UniProtKB-SubCell"/>
</dbReference>
<dbReference type="NCBIfam" id="TIGR01216">
    <property type="entry name" value="ATP_synt_epsi"/>
    <property type="match status" value="1"/>
</dbReference>
<dbReference type="EMBL" id="NMPZ01000006">
    <property type="protein sequence ID" value="OXL44629.1"/>
    <property type="molecule type" value="Genomic_DNA"/>
</dbReference>
<gene>
    <name evidence="15" type="primary">atpC</name>
    <name evidence="16" type="ORF">CFT61_05485</name>
    <name evidence="15" type="ORF">F7D25_06930</name>
    <name evidence="14" type="ORF">F7D57_00345</name>
    <name evidence="13" type="ORF">F7D95_03790</name>
    <name evidence="11" type="ORF">NNC64_14105</name>
    <name evidence="12" type="ORF">ONT16_02925</name>
</gene>
<dbReference type="EMBL" id="VZAH01000077">
    <property type="protein sequence ID" value="MQP14143.1"/>
    <property type="molecule type" value="Genomic_DNA"/>
</dbReference>
<comment type="similarity">
    <text evidence="3 9">Belongs to the ATPase epsilon chain family.</text>
</comment>
<dbReference type="GO" id="GO:0045259">
    <property type="term" value="C:proton-transporting ATP synthase complex"/>
    <property type="evidence" value="ECO:0007669"/>
    <property type="project" value="UniProtKB-KW"/>
</dbReference>
<dbReference type="Proteomes" id="UP001205531">
    <property type="component" value="Unassembled WGS sequence"/>
</dbReference>
<evidence type="ECO:0000256" key="5">
    <source>
        <dbReference type="ARBA" id="ARBA00023065"/>
    </source>
</evidence>
<evidence type="ECO:0000313" key="14">
    <source>
        <dbReference type="EMBL" id="MQO08191.1"/>
    </source>
</evidence>
<evidence type="ECO:0000256" key="9">
    <source>
        <dbReference type="RuleBase" id="RU003656"/>
    </source>
</evidence>
<dbReference type="Gene3D" id="2.60.15.10">
    <property type="entry name" value="F0F1 ATP synthase delta/epsilon subunit, N-terminal"/>
    <property type="match status" value="1"/>
</dbReference>
<comment type="subcellular location">
    <subcellularLocation>
        <location evidence="2">Endomembrane system</location>
        <topology evidence="2">Peripheral membrane protein</topology>
    </subcellularLocation>
</comment>
<dbReference type="Proteomes" id="UP001209344">
    <property type="component" value="Unassembled WGS sequence"/>
</dbReference>
<evidence type="ECO:0000256" key="6">
    <source>
        <dbReference type="ARBA" id="ARBA00023136"/>
    </source>
</evidence>
<dbReference type="EMBL" id="JAPDVK010000001">
    <property type="protein sequence ID" value="MCW4127240.1"/>
    <property type="molecule type" value="Genomic_DNA"/>
</dbReference>
<organism evidence="15 20">
    <name type="scientific">Segatella copri</name>
    <dbReference type="NCBI Taxonomy" id="165179"/>
    <lineage>
        <taxon>Bacteria</taxon>
        <taxon>Pseudomonadati</taxon>
        <taxon>Bacteroidota</taxon>
        <taxon>Bacteroidia</taxon>
        <taxon>Bacteroidales</taxon>
        <taxon>Prevotellaceae</taxon>
        <taxon>Segatella</taxon>
    </lineage>
</organism>
<keyword evidence="5 9" id="KW-0406">Ion transport</keyword>
<dbReference type="OrthoDB" id="5294255at2"/>
<evidence type="ECO:0000313" key="16">
    <source>
        <dbReference type="EMBL" id="OXL44629.1"/>
    </source>
</evidence>
<reference evidence="18 19" key="2">
    <citation type="submission" date="2019-09" db="EMBL/GenBank/DDBJ databases">
        <title>Distinct polysaccharide growth profiles of human intestinal Prevotella copri isolates.</title>
        <authorList>
            <person name="Fehlner-Peach H."/>
            <person name="Magnabosco C."/>
            <person name="Raghavan V."/>
            <person name="Scher J.U."/>
            <person name="Tett A."/>
            <person name="Cox L.M."/>
            <person name="Gottsegen C."/>
            <person name="Watters A."/>
            <person name="Wiltshire- Gordon J.D."/>
            <person name="Segata N."/>
            <person name="Bonneau R."/>
            <person name="Littman D.R."/>
        </authorList>
    </citation>
    <scope>NUCLEOTIDE SEQUENCE [LARGE SCALE GENOMIC DNA]</scope>
    <source>
        <strain evidence="18">iA624</strain>
        <strain evidence="14">IA624</strain>
        <strain evidence="15">IAA917</strain>
        <strain evidence="20">iAA917</strain>
        <strain evidence="13">IAQ1179</strain>
        <strain evidence="19">iAQ1179</strain>
    </source>
</reference>
<name>A0A229I8K4_9BACT</name>
<dbReference type="PANTHER" id="PTHR13822">
    <property type="entry name" value="ATP SYNTHASE DELTA/EPSILON CHAIN"/>
    <property type="match status" value="1"/>
</dbReference>
<dbReference type="Proteomes" id="UP000215155">
    <property type="component" value="Unassembled WGS sequence"/>
</dbReference>
<dbReference type="PANTHER" id="PTHR13822:SF10">
    <property type="entry name" value="ATP SYNTHASE EPSILON CHAIN, CHLOROPLASTIC"/>
    <property type="match status" value="1"/>
</dbReference>
<evidence type="ECO:0000256" key="7">
    <source>
        <dbReference type="ARBA" id="ARBA00023196"/>
    </source>
</evidence>
<keyword evidence="4 9" id="KW-0813">Transport</keyword>
<dbReference type="GO" id="GO:0046933">
    <property type="term" value="F:proton-transporting ATP synthase activity, rotational mechanism"/>
    <property type="evidence" value="ECO:0007669"/>
    <property type="project" value="InterPro"/>
</dbReference>